<dbReference type="PRINTS" id="PR00475">
    <property type="entry name" value="HEXOKINASE"/>
</dbReference>
<dbReference type="GO" id="GO:0006096">
    <property type="term" value="P:glycolytic process"/>
    <property type="evidence" value="ECO:0007669"/>
    <property type="project" value="UniProtKB-KW"/>
</dbReference>
<evidence type="ECO:0000259" key="8">
    <source>
        <dbReference type="Pfam" id="PF03727"/>
    </source>
</evidence>
<sequence length="558" mass="61041">MSQASTETPGLLAQARIIAGDFEFSPEDVVKVAEHFVQVMKVSLTNDGPSQLPSFVTKLPRGDEKGVYFAVDLGGTNCRVCSVTLHGDSTYTLLQSKHAVPSSLRINANYEPLFDFIAERIQEFRGAHPETRQQDPNELEHVLPAVNEKRRQHFQKLGFTFSFTCEQHSLTRGTLLHWDKGWNIPSALGKDPCAMLQEAIDRIDMPIVVSALANDSVGTLMTRSYSSQEKSRPLLGAIFGTGTNAAYIERLSNCTKLHNQAEFQDFGSDDRMLINTEWGCFDNSLEVLPSTKYDHLLDKMSDQPGDQMLEKRVSGLYLGELLRLAVLDLVQGGLFDMTVDSSSPLFQPGTLDSSVLTALAEDDSEHFNRSQSFLGKLLAAGGVSEADAHAIRLVSIAIAHRAARLAGASIAAIIIQTQVLQPRSPVSTPMKASIGEEIHPYSSTSKSATQDFLQLFRRFICKPFKLLSLCGLLGKSRTPPSLSSDHRVVQNGNLGEDVIDIGVDGSLIEFYPTFQQDIREALREVPDIGVEGEQKVRIGLVEHASAVGAALMAQAAQV</sequence>
<keyword evidence="6" id="KW-0324">Glycolysis</keyword>
<dbReference type="Pfam" id="PF03727">
    <property type="entry name" value="Hexokinase_2"/>
    <property type="match status" value="2"/>
</dbReference>
<feature type="domain" description="Hexokinase C-terminal" evidence="8">
    <location>
        <begin position="497"/>
        <end position="553"/>
    </location>
</feature>
<dbReference type="GO" id="GO:0006006">
    <property type="term" value="P:glucose metabolic process"/>
    <property type="evidence" value="ECO:0007669"/>
    <property type="project" value="TreeGrafter"/>
</dbReference>
<dbReference type="GO" id="GO:0001678">
    <property type="term" value="P:intracellular glucose homeostasis"/>
    <property type="evidence" value="ECO:0007669"/>
    <property type="project" value="InterPro"/>
</dbReference>
<dbReference type="GO" id="GO:0005536">
    <property type="term" value="F:D-glucose binding"/>
    <property type="evidence" value="ECO:0007669"/>
    <property type="project" value="InterPro"/>
</dbReference>
<proteinExistence type="inferred from homology"/>
<feature type="domain" description="Hexokinase C-terminal" evidence="8">
    <location>
        <begin position="235"/>
        <end position="451"/>
    </location>
</feature>
<evidence type="ECO:0000256" key="1">
    <source>
        <dbReference type="ARBA" id="ARBA00009225"/>
    </source>
</evidence>
<organism evidence="9 10">
    <name type="scientific">Neoarthrinium moseri</name>
    <dbReference type="NCBI Taxonomy" id="1658444"/>
    <lineage>
        <taxon>Eukaryota</taxon>
        <taxon>Fungi</taxon>
        <taxon>Dikarya</taxon>
        <taxon>Ascomycota</taxon>
        <taxon>Pezizomycotina</taxon>
        <taxon>Sordariomycetes</taxon>
        <taxon>Xylariomycetidae</taxon>
        <taxon>Amphisphaeriales</taxon>
        <taxon>Apiosporaceae</taxon>
        <taxon>Neoarthrinium</taxon>
    </lineage>
</organism>
<dbReference type="GO" id="GO:0005829">
    <property type="term" value="C:cytosol"/>
    <property type="evidence" value="ECO:0007669"/>
    <property type="project" value="TreeGrafter"/>
</dbReference>
<evidence type="ECO:0000256" key="5">
    <source>
        <dbReference type="ARBA" id="ARBA00022840"/>
    </source>
</evidence>
<dbReference type="InterPro" id="IPR022673">
    <property type="entry name" value="Hexokinase_C"/>
</dbReference>
<gene>
    <name evidence="9" type="ORF">JX265_010503</name>
</gene>
<evidence type="ECO:0000313" key="9">
    <source>
        <dbReference type="EMBL" id="KAI1859026.1"/>
    </source>
</evidence>
<keyword evidence="3 6" id="KW-0547">Nucleotide-binding</keyword>
<dbReference type="Gene3D" id="3.40.367.20">
    <property type="match status" value="2"/>
</dbReference>
<dbReference type="GO" id="GO:0004340">
    <property type="term" value="F:glucokinase activity"/>
    <property type="evidence" value="ECO:0007669"/>
    <property type="project" value="TreeGrafter"/>
</dbReference>
<dbReference type="InterPro" id="IPR043129">
    <property type="entry name" value="ATPase_NBD"/>
</dbReference>
<dbReference type="Proteomes" id="UP000829685">
    <property type="component" value="Unassembled WGS sequence"/>
</dbReference>
<dbReference type="EMBL" id="JAFIMR010000035">
    <property type="protein sequence ID" value="KAI1859026.1"/>
    <property type="molecule type" value="Genomic_DNA"/>
</dbReference>
<dbReference type="SUPFAM" id="SSF53067">
    <property type="entry name" value="Actin-like ATPase domain"/>
    <property type="match status" value="2"/>
</dbReference>
<dbReference type="AlphaFoldDB" id="A0A9P9WE41"/>
<evidence type="ECO:0000256" key="6">
    <source>
        <dbReference type="RuleBase" id="RU362007"/>
    </source>
</evidence>
<keyword evidence="4 6" id="KW-0418">Kinase</keyword>
<dbReference type="EC" id="2.7.1.-" evidence="6"/>
<keyword evidence="5 6" id="KW-0067">ATP-binding</keyword>
<accession>A0A9P9WE41</accession>
<evidence type="ECO:0000256" key="2">
    <source>
        <dbReference type="ARBA" id="ARBA00022679"/>
    </source>
</evidence>
<protein>
    <recommendedName>
        <fullName evidence="6">Phosphotransferase</fullName>
        <ecNumber evidence="6">2.7.1.-</ecNumber>
    </recommendedName>
</protein>
<keyword evidence="2 6" id="KW-0808">Transferase</keyword>
<evidence type="ECO:0000256" key="4">
    <source>
        <dbReference type="ARBA" id="ARBA00022777"/>
    </source>
</evidence>
<dbReference type="GO" id="GO:0005524">
    <property type="term" value="F:ATP binding"/>
    <property type="evidence" value="ECO:0007669"/>
    <property type="project" value="UniProtKB-UniRule"/>
</dbReference>
<dbReference type="Gene3D" id="3.30.420.40">
    <property type="match status" value="1"/>
</dbReference>
<evidence type="ECO:0000313" key="10">
    <source>
        <dbReference type="Proteomes" id="UP000829685"/>
    </source>
</evidence>
<keyword evidence="10" id="KW-1185">Reference proteome</keyword>
<evidence type="ECO:0000256" key="3">
    <source>
        <dbReference type="ARBA" id="ARBA00022741"/>
    </source>
</evidence>
<dbReference type="PROSITE" id="PS51748">
    <property type="entry name" value="HEXOKINASE_2"/>
    <property type="match status" value="1"/>
</dbReference>
<dbReference type="Pfam" id="PF00349">
    <property type="entry name" value="Hexokinase_1"/>
    <property type="match status" value="1"/>
</dbReference>
<dbReference type="PANTHER" id="PTHR19443">
    <property type="entry name" value="HEXOKINASE"/>
    <property type="match status" value="1"/>
</dbReference>
<dbReference type="GO" id="GO:0005739">
    <property type="term" value="C:mitochondrion"/>
    <property type="evidence" value="ECO:0007669"/>
    <property type="project" value="TreeGrafter"/>
</dbReference>
<reference evidence="9" key="1">
    <citation type="submission" date="2021-03" db="EMBL/GenBank/DDBJ databases">
        <title>Revisited historic fungal species revealed as producer of novel bioactive compounds through whole genome sequencing and comparative genomics.</title>
        <authorList>
            <person name="Vignolle G.A."/>
            <person name="Hochenegger N."/>
            <person name="Mach R.L."/>
            <person name="Mach-Aigner A.R."/>
            <person name="Javad Rahimi M."/>
            <person name="Salim K.A."/>
            <person name="Chan C.M."/>
            <person name="Lim L.B.L."/>
            <person name="Cai F."/>
            <person name="Druzhinina I.S."/>
            <person name="U'Ren J.M."/>
            <person name="Derntl C."/>
        </authorList>
    </citation>
    <scope>NUCLEOTIDE SEQUENCE</scope>
    <source>
        <strain evidence="9">TUCIM 5799</strain>
    </source>
</reference>
<comment type="caution">
    <text evidence="9">The sequence shown here is derived from an EMBL/GenBank/DDBJ whole genome shotgun (WGS) entry which is preliminary data.</text>
</comment>
<dbReference type="GO" id="GO:0008865">
    <property type="term" value="F:fructokinase activity"/>
    <property type="evidence" value="ECO:0007669"/>
    <property type="project" value="TreeGrafter"/>
</dbReference>
<dbReference type="PANTHER" id="PTHR19443:SF30">
    <property type="entry name" value="GLUCOKINASE-1-RELATED"/>
    <property type="match status" value="1"/>
</dbReference>
<evidence type="ECO:0000259" key="7">
    <source>
        <dbReference type="Pfam" id="PF00349"/>
    </source>
</evidence>
<name>A0A9P9WE41_9PEZI</name>
<feature type="domain" description="Hexokinase N-terminal" evidence="7">
    <location>
        <begin position="18"/>
        <end position="225"/>
    </location>
</feature>
<comment type="similarity">
    <text evidence="1 6">Belongs to the hexokinase family.</text>
</comment>
<dbReference type="InterPro" id="IPR001312">
    <property type="entry name" value="Hexokinase"/>
</dbReference>
<dbReference type="InterPro" id="IPR022672">
    <property type="entry name" value="Hexokinase_N"/>
</dbReference>